<dbReference type="InterPro" id="IPR027788">
    <property type="entry name" value="Alpha/beta-hydrolase_N_dom"/>
</dbReference>
<name>A0ABP7NZG4_9ACTN</name>
<feature type="transmembrane region" description="Helical" evidence="2">
    <location>
        <begin position="140"/>
        <end position="162"/>
    </location>
</feature>
<dbReference type="Pfam" id="PF10081">
    <property type="entry name" value="Abhydrolase_9"/>
    <property type="match status" value="2"/>
</dbReference>
<gene>
    <name evidence="5" type="ORF">GCM10022231_15380</name>
</gene>
<accession>A0ABP7NZG4</accession>
<reference evidence="6" key="1">
    <citation type="journal article" date="2019" name="Int. J. Syst. Evol. Microbiol.">
        <title>The Global Catalogue of Microorganisms (GCM) 10K type strain sequencing project: providing services to taxonomists for standard genome sequencing and annotation.</title>
        <authorList>
            <consortium name="The Broad Institute Genomics Platform"/>
            <consortium name="The Broad Institute Genome Sequencing Center for Infectious Disease"/>
            <person name="Wu L."/>
            <person name="Ma J."/>
        </authorList>
    </citation>
    <scope>NUCLEOTIDE SEQUENCE [LARGE SCALE GENOMIC DNA]</scope>
    <source>
        <strain evidence="6">JCM 16923</strain>
    </source>
</reference>
<keyword evidence="2" id="KW-1133">Transmembrane helix</keyword>
<organism evidence="5 6">
    <name type="scientific">Gordonia caeni</name>
    <dbReference type="NCBI Taxonomy" id="1007097"/>
    <lineage>
        <taxon>Bacteria</taxon>
        <taxon>Bacillati</taxon>
        <taxon>Actinomycetota</taxon>
        <taxon>Actinomycetes</taxon>
        <taxon>Mycobacteriales</taxon>
        <taxon>Gordoniaceae</taxon>
        <taxon>Gordonia</taxon>
    </lineage>
</organism>
<keyword evidence="2" id="KW-0472">Membrane</keyword>
<evidence type="ECO:0000313" key="5">
    <source>
        <dbReference type="EMBL" id="GAA3957141.1"/>
    </source>
</evidence>
<feature type="transmembrane region" description="Helical" evidence="2">
    <location>
        <begin position="113"/>
        <end position="133"/>
    </location>
</feature>
<dbReference type="Proteomes" id="UP001418444">
    <property type="component" value="Unassembled WGS sequence"/>
</dbReference>
<dbReference type="EMBL" id="BAAAZW010000004">
    <property type="protein sequence ID" value="GAA3957141.1"/>
    <property type="molecule type" value="Genomic_DNA"/>
</dbReference>
<protein>
    <recommendedName>
        <fullName evidence="7">Alpha/beta-hydrolase catalytic domain-containing protein</fullName>
    </recommendedName>
</protein>
<evidence type="ECO:0000256" key="1">
    <source>
        <dbReference type="SAM" id="MobiDB-lite"/>
    </source>
</evidence>
<feature type="transmembrane region" description="Helical" evidence="2">
    <location>
        <begin position="80"/>
        <end position="101"/>
    </location>
</feature>
<feature type="compositionally biased region" description="Polar residues" evidence="1">
    <location>
        <begin position="415"/>
        <end position="427"/>
    </location>
</feature>
<comment type="caution">
    <text evidence="5">The sequence shown here is derived from an EMBL/GenBank/DDBJ whole genome shotgun (WGS) entry which is preliminary data.</text>
</comment>
<feature type="domain" description="Alpha/beta-hydrolase N-terminal" evidence="4">
    <location>
        <begin position="22"/>
        <end position="133"/>
    </location>
</feature>
<feature type="domain" description="Alpha/beta-hydrolase catalytic" evidence="3">
    <location>
        <begin position="179"/>
        <end position="314"/>
    </location>
</feature>
<feature type="domain" description="Alpha/beta-hydrolase catalytic" evidence="3">
    <location>
        <begin position="325"/>
        <end position="407"/>
    </location>
</feature>
<proteinExistence type="predicted"/>
<evidence type="ECO:0000256" key="2">
    <source>
        <dbReference type="SAM" id="Phobius"/>
    </source>
</evidence>
<dbReference type="RefSeq" id="WP_344782309.1">
    <property type="nucleotide sequence ID" value="NZ_BAAAZW010000004.1"/>
</dbReference>
<keyword evidence="6" id="KW-1185">Reference proteome</keyword>
<evidence type="ECO:0000313" key="6">
    <source>
        <dbReference type="Proteomes" id="UP001418444"/>
    </source>
</evidence>
<keyword evidence="2" id="KW-0812">Transmembrane</keyword>
<dbReference type="InterPro" id="IPR027787">
    <property type="entry name" value="Alpha/beta-hydrolase_catalytic"/>
</dbReference>
<feature type="region of interest" description="Disordered" evidence="1">
    <location>
        <begin position="405"/>
        <end position="433"/>
    </location>
</feature>
<evidence type="ECO:0000259" key="3">
    <source>
        <dbReference type="Pfam" id="PF10081"/>
    </source>
</evidence>
<feature type="region of interest" description="Disordered" evidence="1">
    <location>
        <begin position="340"/>
        <end position="377"/>
    </location>
</feature>
<evidence type="ECO:0000259" key="4">
    <source>
        <dbReference type="Pfam" id="PF15420"/>
    </source>
</evidence>
<dbReference type="Pfam" id="PF15420">
    <property type="entry name" value="Abhydrolase_9_N"/>
    <property type="match status" value="1"/>
</dbReference>
<evidence type="ECO:0008006" key="7">
    <source>
        <dbReference type="Google" id="ProtNLM"/>
    </source>
</evidence>
<feature type="transmembrane region" description="Helical" evidence="2">
    <location>
        <begin position="30"/>
        <end position="52"/>
    </location>
</feature>
<sequence>MIDRRRAWAVTGAVLGWSAAQTPGALPRTTLLSAVVATALALVGMLVGLLAARASGGSHTPDSDAPASRAAASRAAASRLPLIIVSAVGAGSLALSCWWQAGLRAAMGMPPIGPAWLAATVVIPAAAVAALLWMPLRRTVIAAAAGGLIVLGGPAVPAQAAAPDVPDSPLLHYAQLDGRDDATRAAGLVADWGRTGGLDREAVVIAVPTGSGWVDGAAVEGARLRFGGSVRVLAMQYNAVPSWQAYLRSPDRAGESATTLLAEVSRAVRSVAPDRRPQVYLYGQSLGATGAEAARDWAVIRRIELAGTVLAGLPGGRDATRVPHRTVLNNASDPVAALTPSLLWRPPPAHSGAGQSGERHSGAGYSSAGHPSPQPPWIPGLSLLATVVDLAGSLDVPSGYGHRYGAEQGLELGTDPSTDGPSSQPSTGPRAAS</sequence>